<protein>
    <recommendedName>
        <fullName evidence="3">Transposase Tc5 C-terminal domain-containing protein</fullName>
    </recommendedName>
</protein>
<gene>
    <name evidence="1" type="ORF">L596_017112</name>
</gene>
<reference evidence="1 2" key="2">
    <citation type="journal article" date="2019" name="G3 (Bethesda)">
        <title>Hybrid Assembly of the Genome of the Entomopathogenic Nematode Steinernema carpocapsae Identifies the X-Chromosome.</title>
        <authorList>
            <person name="Serra L."/>
            <person name="Macchietto M."/>
            <person name="Macias-Munoz A."/>
            <person name="McGill C.J."/>
            <person name="Rodriguez I.M."/>
            <person name="Rodriguez B."/>
            <person name="Murad R."/>
            <person name="Mortazavi A."/>
        </authorList>
    </citation>
    <scope>NUCLEOTIDE SEQUENCE [LARGE SCALE GENOMIC DNA]</scope>
    <source>
        <strain evidence="1 2">ALL</strain>
    </source>
</reference>
<organism evidence="1 2">
    <name type="scientific">Steinernema carpocapsae</name>
    <name type="common">Entomopathogenic nematode</name>
    <dbReference type="NCBI Taxonomy" id="34508"/>
    <lineage>
        <taxon>Eukaryota</taxon>
        <taxon>Metazoa</taxon>
        <taxon>Ecdysozoa</taxon>
        <taxon>Nematoda</taxon>
        <taxon>Chromadorea</taxon>
        <taxon>Rhabditida</taxon>
        <taxon>Tylenchina</taxon>
        <taxon>Panagrolaimomorpha</taxon>
        <taxon>Strongyloidoidea</taxon>
        <taxon>Steinernematidae</taxon>
        <taxon>Steinernema</taxon>
    </lineage>
</organism>
<dbReference type="OrthoDB" id="6500128at2759"/>
<sequence>MTETVIQKDPSFVVSQGVSIGRLLHLTFGQFGAPRFQPMLKYAWFSAGLVAERFDCFKTLEKYCFGFPYRGDTCASCGKVVIVRCSLCKLHFCLANFVLPVK</sequence>
<comment type="caution">
    <text evidence="1">The sequence shown here is derived from an EMBL/GenBank/DDBJ whole genome shotgun (WGS) entry which is preliminary data.</text>
</comment>
<dbReference type="EMBL" id="AZBU02000005">
    <property type="protein sequence ID" value="TKR75882.1"/>
    <property type="molecule type" value="Genomic_DNA"/>
</dbReference>
<dbReference type="AlphaFoldDB" id="A0A4U5N1F8"/>
<name>A0A4U5N1F8_STECR</name>
<dbReference type="Proteomes" id="UP000298663">
    <property type="component" value="Unassembled WGS sequence"/>
</dbReference>
<evidence type="ECO:0000313" key="2">
    <source>
        <dbReference type="Proteomes" id="UP000298663"/>
    </source>
</evidence>
<keyword evidence="2" id="KW-1185">Reference proteome</keyword>
<reference evidence="1 2" key="1">
    <citation type="journal article" date="2015" name="Genome Biol.">
        <title>Comparative genomics of Steinernema reveals deeply conserved gene regulatory networks.</title>
        <authorList>
            <person name="Dillman A.R."/>
            <person name="Macchietto M."/>
            <person name="Porter C.F."/>
            <person name="Rogers A."/>
            <person name="Williams B."/>
            <person name="Antoshechkin I."/>
            <person name="Lee M.M."/>
            <person name="Goodwin Z."/>
            <person name="Lu X."/>
            <person name="Lewis E.E."/>
            <person name="Goodrich-Blair H."/>
            <person name="Stock S.P."/>
            <person name="Adams B.J."/>
            <person name="Sternberg P.W."/>
            <person name="Mortazavi A."/>
        </authorList>
    </citation>
    <scope>NUCLEOTIDE SEQUENCE [LARGE SCALE GENOMIC DNA]</scope>
    <source>
        <strain evidence="1 2">ALL</strain>
    </source>
</reference>
<evidence type="ECO:0000313" key="1">
    <source>
        <dbReference type="EMBL" id="TKR75882.1"/>
    </source>
</evidence>
<accession>A0A4U5N1F8</accession>
<evidence type="ECO:0008006" key="3">
    <source>
        <dbReference type="Google" id="ProtNLM"/>
    </source>
</evidence>
<proteinExistence type="predicted"/>